<dbReference type="PANTHER" id="PTHR42894:SF1">
    <property type="entry name" value="N-(5'-PHOSPHORIBOSYL)ANTHRANILATE ISOMERASE"/>
    <property type="match status" value="1"/>
</dbReference>
<name>A0A7W5VGH1_9ACTN</name>
<evidence type="ECO:0000313" key="12">
    <source>
        <dbReference type="Proteomes" id="UP000579945"/>
    </source>
</evidence>
<dbReference type="RefSeq" id="WP_183661391.1">
    <property type="nucleotide sequence ID" value="NZ_JACIBV010000002.1"/>
</dbReference>
<dbReference type="HAMAP" id="MF_00135">
    <property type="entry name" value="PRAI"/>
    <property type="match status" value="1"/>
</dbReference>
<dbReference type="Gene3D" id="3.20.20.70">
    <property type="entry name" value="Aldolase class I"/>
    <property type="match status" value="1"/>
</dbReference>
<evidence type="ECO:0000256" key="5">
    <source>
        <dbReference type="ARBA" id="ARBA00022605"/>
    </source>
</evidence>
<comment type="pathway">
    <text evidence="2 9">Amino-acid biosynthesis; L-tryptophan biosynthesis; L-tryptophan from chorismate: step 3/5.</text>
</comment>
<keyword evidence="8 9" id="KW-0413">Isomerase</keyword>
<dbReference type="PANTHER" id="PTHR42894">
    <property type="entry name" value="N-(5'-PHOSPHORIBOSYL)ANTHRANILATE ISOMERASE"/>
    <property type="match status" value="1"/>
</dbReference>
<dbReference type="GO" id="GO:0000162">
    <property type="term" value="P:L-tryptophan biosynthetic process"/>
    <property type="evidence" value="ECO:0007669"/>
    <property type="project" value="UniProtKB-UniRule"/>
</dbReference>
<gene>
    <name evidence="9" type="primary">trpF</name>
    <name evidence="11" type="ORF">FHR33_009182</name>
</gene>
<dbReference type="EC" id="5.3.1.24" evidence="3 9"/>
<dbReference type="InterPro" id="IPR013785">
    <property type="entry name" value="Aldolase_TIM"/>
</dbReference>
<accession>A0A7W5VGH1</accession>
<keyword evidence="12" id="KW-1185">Reference proteome</keyword>
<organism evidence="11 12">
    <name type="scientific">Nonomuraea dietziae</name>
    <dbReference type="NCBI Taxonomy" id="65515"/>
    <lineage>
        <taxon>Bacteria</taxon>
        <taxon>Bacillati</taxon>
        <taxon>Actinomycetota</taxon>
        <taxon>Actinomycetes</taxon>
        <taxon>Streptosporangiales</taxon>
        <taxon>Streptosporangiaceae</taxon>
        <taxon>Nonomuraea</taxon>
    </lineage>
</organism>
<evidence type="ECO:0000256" key="1">
    <source>
        <dbReference type="ARBA" id="ARBA00001164"/>
    </source>
</evidence>
<keyword evidence="7 9" id="KW-0057">Aromatic amino acid biosynthesis</keyword>
<evidence type="ECO:0000256" key="4">
    <source>
        <dbReference type="ARBA" id="ARBA00022272"/>
    </source>
</evidence>
<protein>
    <recommendedName>
        <fullName evidence="4 9">N-(5'-phosphoribosyl)anthranilate isomerase</fullName>
        <shortName evidence="9">PRAI</shortName>
        <ecNumber evidence="3 9">5.3.1.24</ecNumber>
    </recommendedName>
</protein>
<comment type="catalytic activity">
    <reaction evidence="1 9">
        <text>N-(5-phospho-beta-D-ribosyl)anthranilate = 1-(2-carboxyphenylamino)-1-deoxy-D-ribulose 5-phosphate</text>
        <dbReference type="Rhea" id="RHEA:21540"/>
        <dbReference type="ChEBI" id="CHEBI:18277"/>
        <dbReference type="ChEBI" id="CHEBI:58613"/>
        <dbReference type="EC" id="5.3.1.24"/>
    </reaction>
</comment>
<evidence type="ECO:0000256" key="8">
    <source>
        <dbReference type="ARBA" id="ARBA00023235"/>
    </source>
</evidence>
<evidence type="ECO:0000256" key="2">
    <source>
        <dbReference type="ARBA" id="ARBA00004664"/>
    </source>
</evidence>
<keyword evidence="5 9" id="KW-0028">Amino-acid biosynthesis</keyword>
<dbReference type="InterPro" id="IPR001240">
    <property type="entry name" value="PRAI_dom"/>
</dbReference>
<feature type="domain" description="N-(5'phosphoribosyl) anthranilate isomerase (PRAI)" evidence="10">
    <location>
        <begin position="3"/>
        <end position="191"/>
    </location>
</feature>
<evidence type="ECO:0000259" key="10">
    <source>
        <dbReference type="Pfam" id="PF00697"/>
    </source>
</evidence>
<dbReference type="InterPro" id="IPR011060">
    <property type="entry name" value="RibuloseP-bd_barrel"/>
</dbReference>
<evidence type="ECO:0000313" key="11">
    <source>
        <dbReference type="EMBL" id="MBB3733235.1"/>
    </source>
</evidence>
<sequence length="195" mass="20295">MFVKICGLSEPEHVEAAVEAGADAIGLVMTASPRRVTPSRAAELAALAPSHVLTVGVFMGEPVEEVRQAAQAAGVGAVQLHGRHPHADFTALKDLGLTLVRAVAADADLRTGAFDEDLLIVDAPRAGAGEPWDWTAVRGRPSGNWLLAGGLDPGNVRQAIEAARPWGVDVSSGVEVARGVKDSALIRSFLRAARS</sequence>
<comment type="similarity">
    <text evidence="9">Belongs to the TrpF family.</text>
</comment>
<evidence type="ECO:0000256" key="9">
    <source>
        <dbReference type="HAMAP-Rule" id="MF_00135"/>
    </source>
</evidence>
<dbReference type="GeneID" id="95395196"/>
<dbReference type="CDD" id="cd00405">
    <property type="entry name" value="PRAI"/>
    <property type="match status" value="1"/>
</dbReference>
<keyword evidence="6 9" id="KW-0822">Tryptophan biosynthesis</keyword>
<dbReference type="SUPFAM" id="SSF51366">
    <property type="entry name" value="Ribulose-phoshate binding barrel"/>
    <property type="match status" value="1"/>
</dbReference>
<dbReference type="UniPathway" id="UPA00035">
    <property type="reaction ID" value="UER00042"/>
</dbReference>
<dbReference type="Pfam" id="PF00697">
    <property type="entry name" value="PRAI"/>
    <property type="match status" value="1"/>
</dbReference>
<evidence type="ECO:0000256" key="7">
    <source>
        <dbReference type="ARBA" id="ARBA00023141"/>
    </source>
</evidence>
<proteinExistence type="inferred from homology"/>
<dbReference type="AlphaFoldDB" id="A0A7W5VGH1"/>
<dbReference type="Proteomes" id="UP000579945">
    <property type="component" value="Unassembled WGS sequence"/>
</dbReference>
<dbReference type="InterPro" id="IPR044643">
    <property type="entry name" value="TrpF_fam"/>
</dbReference>
<dbReference type="EMBL" id="JACIBV010000002">
    <property type="protein sequence ID" value="MBB3733235.1"/>
    <property type="molecule type" value="Genomic_DNA"/>
</dbReference>
<reference evidence="11 12" key="1">
    <citation type="submission" date="2020-08" db="EMBL/GenBank/DDBJ databases">
        <title>Sequencing the genomes of 1000 actinobacteria strains.</title>
        <authorList>
            <person name="Klenk H.-P."/>
        </authorList>
    </citation>
    <scope>NUCLEOTIDE SEQUENCE [LARGE SCALE GENOMIC DNA]</scope>
    <source>
        <strain evidence="11 12">DSM 44320</strain>
    </source>
</reference>
<comment type="caution">
    <text evidence="11">The sequence shown here is derived from an EMBL/GenBank/DDBJ whole genome shotgun (WGS) entry which is preliminary data.</text>
</comment>
<evidence type="ECO:0000256" key="6">
    <source>
        <dbReference type="ARBA" id="ARBA00022822"/>
    </source>
</evidence>
<dbReference type="GO" id="GO:0004640">
    <property type="term" value="F:phosphoribosylanthranilate isomerase activity"/>
    <property type="evidence" value="ECO:0007669"/>
    <property type="project" value="UniProtKB-UniRule"/>
</dbReference>
<evidence type="ECO:0000256" key="3">
    <source>
        <dbReference type="ARBA" id="ARBA00012572"/>
    </source>
</evidence>